<sequence length="255" mass="28366">MNWVLVGVIVVLGLNAYFGLKKGMVRIILSLAAMIATILITMALTPIASSFIKDNTNWYTNIKNATYQTMQRNNTVDDAFQEMGKTQDITKITDINQSSTSMQNVSSQVIDKLKVPESLKNQIQSKINIEKYVGQGITTVEDMVANALAEQVSLIIFNILVFAGIFIVVYIIMQVIIRVVDIVSRLPVLKQINKTGGLVLGLAKGLIVVWVFFIAITIFCDTEFAHTVFAYVNSNSFLAFLYNNNLILKLIFAII</sequence>
<evidence type="ECO:0000256" key="3">
    <source>
        <dbReference type="ARBA" id="ARBA00022989"/>
    </source>
</evidence>
<keyword evidence="2 5" id="KW-0812">Transmembrane</keyword>
<feature type="transmembrane region" description="Helical" evidence="5">
    <location>
        <begin position="152"/>
        <end position="177"/>
    </location>
</feature>
<evidence type="ECO:0000256" key="1">
    <source>
        <dbReference type="ARBA" id="ARBA00004141"/>
    </source>
</evidence>
<feature type="transmembrane region" description="Helical" evidence="5">
    <location>
        <begin position="224"/>
        <end position="242"/>
    </location>
</feature>
<dbReference type="RefSeq" id="WP_092455819.1">
    <property type="nucleotide sequence ID" value="NZ_FOJI01000014.1"/>
</dbReference>
<dbReference type="GO" id="GO:0016020">
    <property type="term" value="C:membrane"/>
    <property type="evidence" value="ECO:0007669"/>
    <property type="project" value="UniProtKB-SubCell"/>
</dbReference>
<dbReference type="EMBL" id="FOJI01000014">
    <property type="protein sequence ID" value="SEW38568.1"/>
    <property type="molecule type" value="Genomic_DNA"/>
</dbReference>
<evidence type="ECO:0000256" key="5">
    <source>
        <dbReference type="SAM" id="Phobius"/>
    </source>
</evidence>
<reference evidence="6 7" key="1">
    <citation type="submission" date="2016-10" db="EMBL/GenBank/DDBJ databases">
        <authorList>
            <person name="de Groot N.N."/>
        </authorList>
    </citation>
    <scope>NUCLEOTIDE SEQUENCE [LARGE SCALE GENOMIC DNA]</scope>
    <source>
        <strain evidence="6 7">DSM 9179</strain>
    </source>
</reference>
<protein>
    <submittedName>
        <fullName evidence="6">Colicin V production protein</fullName>
    </submittedName>
</protein>
<name>A0A1I0RE98_9FIRM</name>
<accession>A0A1I0RE98</accession>
<dbReference type="Pfam" id="PF02674">
    <property type="entry name" value="Colicin_V"/>
    <property type="match status" value="1"/>
</dbReference>
<comment type="subcellular location">
    <subcellularLocation>
        <location evidence="1">Membrane</location>
        <topology evidence="1">Multi-pass membrane protein</topology>
    </subcellularLocation>
</comment>
<feature type="transmembrane region" description="Helical" evidence="5">
    <location>
        <begin position="198"/>
        <end position="218"/>
    </location>
</feature>
<dbReference type="AlphaFoldDB" id="A0A1I0RE98"/>
<dbReference type="OrthoDB" id="2083110at2"/>
<evidence type="ECO:0000313" key="6">
    <source>
        <dbReference type="EMBL" id="SEW38568.1"/>
    </source>
</evidence>
<dbReference type="Proteomes" id="UP000199701">
    <property type="component" value="Unassembled WGS sequence"/>
</dbReference>
<evidence type="ECO:0000313" key="7">
    <source>
        <dbReference type="Proteomes" id="UP000199701"/>
    </source>
</evidence>
<dbReference type="STRING" id="99656.SAMN05421659_1145"/>
<proteinExistence type="predicted"/>
<feature type="transmembrane region" description="Helical" evidence="5">
    <location>
        <begin position="27"/>
        <end position="52"/>
    </location>
</feature>
<evidence type="ECO:0000256" key="4">
    <source>
        <dbReference type="ARBA" id="ARBA00023136"/>
    </source>
</evidence>
<organism evidence="6 7">
    <name type="scientific">[Clostridium] fimetarium</name>
    <dbReference type="NCBI Taxonomy" id="99656"/>
    <lineage>
        <taxon>Bacteria</taxon>
        <taxon>Bacillati</taxon>
        <taxon>Bacillota</taxon>
        <taxon>Clostridia</taxon>
        <taxon>Lachnospirales</taxon>
        <taxon>Lachnospiraceae</taxon>
    </lineage>
</organism>
<dbReference type="InterPro" id="IPR003825">
    <property type="entry name" value="Colicin-V_CvpA"/>
</dbReference>
<keyword evidence="4 5" id="KW-0472">Membrane</keyword>
<dbReference type="GO" id="GO:0009403">
    <property type="term" value="P:toxin biosynthetic process"/>
    <property type="evidence" value="ECO:0007669"/>
    <property type="project" value="InterPro"/>
</dbReference>
<keyword evidence="3 5" id="KW-1133">Transmembrane helix</keyword>
<keyword evidence="7" id="KW-1185">Reference proteome</keyword>
<gene>
    <name evidence="6" type="ORF">SAMN05421659_1145</name>
</gene>
<evidence type="ECO:0000256" key="2">
    <source>
        <dbReference type="ARBA" id="ARBA00022692"/>
    </source>
</evidence>